<evidence type="ECO:0000256" key="7">
    <source>
        <dbReference type="ARBA" id="ARBA00023136"/>
    </source>
</evidence>
<comment type="subunit">
    <text evidence="3 8">Homodimer and heterodimers.</text>
</comment>
<dbReference type="Pfam" id="PF04535">
    <property type="entry name" value="CASP_dom"/>
    <property type="match status" value="1"/>
</dbReference>
<keyword evidence="5 8" id="KW-0812">Transmembrane</keyword>
<name>A0A1D1Z9Q8_9ARAE</name>
<evidence type="ECO:0000256" key="1">
    <source>
        <dbReference type="ARBA" id="ARBA00004651"/>
    </source>
</evidence>
<evidence type="ECO:0000256" key="8">
    <source>
        <dbReference type="RuleBase" id="RU361233"/>
    </source>
</evidence>
<gene>
    <name evidence="10" type="primary">POPTRDRAFT_833824</name>
    <name evidence="10" type="ORF">g.22501</name>
</gene>
<evidence type="ECO:0000256" key="2">
    <source>
        <dbReference type="ARBA" id="ARBA00007651"/>
    </source>
</evidence>
<dbReference type="NCBIfam" id="TIGR01569">
    <property type="entry name" value="A_tha_TIGR01569"/>
    <property type="match status" value="1"/>
</dbReference>
<dbReference type="InterPro" id="IPR006459">
    <property type="entry name" value="CASP/CASPL"/>
</dbReference>
<evidence type="ECO:0000256" key="3">
    <source>
        <dbReference type="ARBA" id="ARBA00011489"/>
    </source>
</evidence>
<comment type="subcellular location">
    <subcellularLocation>
        <location evidence="1 8">Cell membrane</location>
        <topology evidence="1 8">Multi-pass membrane protein</topology>
    </subcellularLocation>
</comment>
<comment type="similarity">
    <text evidence="2 8">Belongs to the Casparian strip membrane proteins (CASP) family.</text>
</comment>
<feature type="domain" description="Casparian strip membrane protein" evidence="9">
    <location>
        <begin position="18"/>
        <end position="151"/>
    </location>
</feature>
<keyword evidence="4 8" id="KW-1003">Cell membrane</keyword>
<evidence type="ECO:0000313" key="10">
    <source>
        <dbReference type="EMBL" id="JAT63619.1"/>
    </source>
</evidence>
<feature type="transmembrane region" description="Helical" evidence="8">
    <location>
        <begin position="144"/>
        <end position="166"/>
    </location>
</feature>
<keyword evidence="6 8" id="KW-1133">Transmembrane helix</keyword>
<dbReference type="GO" id="GO:0005886">
    <property type="term" value="C:plasma membrane"/>
    <property type="evidence" value="ECO:0007669"/>
    <property type="project" value="UniProtKB-SubCell"/>
</dbReference>
<evidence type="ECO:0000259" key="9">
    <source>
        <dbReference type="Pfam" id="PF04535"/>
    </source>
</evidence>
<feature type="transmembrane region" description="Helical" evidence="8">
    <location>
        <begin position="98"/>
        <end position="118"/>
    </location>
</feature>
<protein>
    <recommendedName>
        <fullName evidence="8">CASP-like protein</fullName>
    </recommendedName>
</protein>
<evidence type="ECO:0000256" key="5">
    <source>
        <dbReference type="ARBA" id="ARBA00022692"/>
    </source>
</evidence>
<proteinExistence type="inferred from homology"/>
<dbReference type="AlphaFoldDB" id="A0A1D1Z9Q8"/>
<organism evidence="10">
    <name type="scientific">Anthurium amnicola</name>
    <dbReference type="NCBI Taxonomy" id="1678845"/>
    <lineage>
        <taxon>Eukaryota</taxon>
        <taxon>Viridiplantae</taxon>
        <taxon>Streptophyta</taxon>
        <taxon>Embryophyta</taxon>
        <taxon>Tracheophyta</taxon>
        <taxon>Spermatophyta</taxon>
        <taxon>Magnoliopsida</taxon>
        <taxon>Liliopsida</taxon>
        <taxon>Araceae</taxon>
        <taxon>Pothoideae</taxon>
        <taxon>Potheae</taxon>
        <taxon>Anthurium</taxon>
    </lineage>
</organism>
<dbReference type="EMBL" id="GDJX01004317">
    <property type="protein sequence ID" value="JAT63619.1"/>
    <property type="molecule type" value="Transcribed_RNA"/>
</dbReference>
<dbReference type="InterPro" id="IPR006702">
    <property type="entry name" value="CASP_dom"/>
</dbReference>
<dbReference type="PANTHER" id="PTHR33573:SF30">
    <property type="entry name" value="CASP-LIKE PROTEIN 2C1-RELATED"/>
    <property type="match status" value="1"/>
</dbReference>
<evidence type="ECO:0000256" key="4">
    <source>
        <dbReference type="ARBA" id="ARBA00022475"/>
    </source>
</evidence>
<keyword evidence="7 8" id="KW-0472">Membrane</keyword>
<dbReference type="PANTHER" id="PTHR33573">
    <property type="entry name" value="CASP-LIKE PROTEIN 4A4"/>
    <property type="match status" value="1"/>
</dbReference>
<accession>A0A1D1Z9Q8</accession>
<feature type="transmembrane region" description="Helical" evidence="8">
    <location>
        <begin position="22"/>
        <end position="41"/>
    </location>
</feature>
<evidence type="ECO:0000256" key="6">
    <source>
        <dbReference type="ARBA" id="ARBA00022989"/>
    </source>
</evidence>
<feature type="transmembrane region" description="Helical" evidence="8">
    <location>
        <begin position="62"/>
        <end position="86"/>
    </location>
</feature>
<sequence length="186" mass="20859">MRNSAENSPPSLLQGKLVFLDFFFRLFAMPLCVASLWLMASNRQVVDTYGKMEYRDLTGLKYLVWVNALSVGYVIFAVVSSCFRWLTNAWVFFVSDQVIAYLLVTSGSAVAEVLYLAYNGDRDVSWSEACDYYGKFCGKAKLSLIFHFLASGCFMALSLISAYRVFGNFGVPFDLSSPEEGPEQVD</sequence>
<reference evidence="10" key="1">
    <citation type="submission" date="2015-07" db="EMBL/GenBank/DDBJ databases">
        <title>Transcriptome Assembly of Anthurium amnicola.</title>
        <authorList>
            <person name="Suzuki J."/>
        </authorList>
    </citation>
    <scope>NUCLEOTIDE SEQUENCE</scope>
</reference>